<feature type="domain" description="Thioredoxin" evidence="6">
    <location>
        <begin position="51"/>
        <end position="193"/>
    </location>
</feature>
<dbReference type="AlphaFoldDB" id="A0A3D9FHC9"/>
<keyword evidence="2" id="KW-0201">Cytochrome c-type biogenesis</keyword>
<sequence>MRVLIALLLGFAPLFAACDRQSGEASQEVMSGSGSAESYGGTETMGRVSVEYRGTAAPDLAFSNAEGQTIRLNDFEGQPLLVNLWATWCPPCIREMPALDALAERVDGQLKVLTLSQDLQGAAVVGPFFAENDFRHLEQWLDEENAMMQALALDTLPVTILYDKDGTELFRVIGGMDWAGERAETLISGALGG</sequence>
<keyword evidence="5" id="KW-0732">Signal</keyword>
<dbReference type="GO" id="GO:0016209">
    <property type="term" value="F:antioxidant activity"/>
    <property type="evidence" value="ECO:0007669"/>
    <property type="project" value="InterPro"/>
</dbReference>
<dbReference type="GO" id="GO:0017004">
    <property type="term" value="P:cytochrome complex assembly"/>
    <property type="evidence" value="ECO:0007669"/>
    <property type="project" value="UniProtKB-KW"/>
</dbReference>
<reference evidence="7 8" key="1">
    <citation type="submission" date="2018-07" db="EMBL/GenBank/DDBJ databases">
        <title>Genomic Encyclopedia of Type Strains, Phase IV (KMG-IV): sequencing the most valuable type-strain genomes for metagenomic binning, comparative biology and taxonomic classification.</title>
        <authorList>
            <person name="Goeker M."/>
        </authorList>
    </citation>
    <scope>NUCLEOTIDE SEQUENCE [LARGE SCALE GENOMIC DNA]</scope>
    <source>
        <strain evidence="7 8">DSM 26725</strain>
    </source>
</reference>
<keyword evidence="4" id="KW-0676">Redox-active center</keyword>
<keyword evidence="8" id="KW-1185">Reference proteome</keyword>
<comment type="subcellular location">
    <subcellularLocation>
        <location evidence="1">Cell envelope</location>
    </subcellularLocation>
</comment>
<evidence type="ECO:0000256" key="1">
    <source>
        <dbReference type="ARBA" id="ARBA00004196"/>
    </source>
</evidence>
<evidence type="ECO:0000313" key="8">
    <source>
        <dbReference type="Proteomes" id="UP000256310"/>
    </source>
</evidence>
<dbReference type="PROSITE" id="PS51257">
    <property type="entry name" value="PROKAR_LIPOPROTEIN"/>
    <property type="match status" value="1"/>
</dbReference>
<feature type="chain" id="PRO_5017593453" evidence="5">
    <location>
        <begin position="17"/>
        <end position="193"/>
    </location>
</feature>
<evidence type="ECO:0000313" key="7">
    <source>
        <dbReference type="EMBL" id="RED17195.1"/>
    </source>
</evidence>
<dbReference type="PANTHER" id="PTHR42852:SF6">
    <property type="entry name" value="THIOL:DISULFIDE INTERCHANGE PROTEIN DSBE"/>
    <property type="match status" value="1"/>
</dbReference>
<evidence type="ECO:0000256" key="4">
    <source>
        <dbReference type="ARBA" id="ARBA00023284"/>
    </source>
</evidence>
<evidence type="ECO:0000256" key="5">
    <source>
        <dbReference type="SAM" id="SignalP"/>
    </source>
</evidence>
<comment type="caution">
    <text evidence="7">The sequence shown here is derived from an EMBL/GenBank/DDBJ whole genome shotgun (WGS) entry which is preliminary data.</text>
</comment>
<dbReference type="Proteomes" id="UP000256310">
    <property type="component" value="Unassembled WGS sequence"/>
</dbReference>
<dbReference type="SUPFAM" id="SSF52833">
    <property type="entry name" value="Thioredoxin-like"/>
    <property type="match status" value="1"/>
</dbReference>
<dbReference type="InterPro" id="IPR000866">
    <property type="entry name" value="AhpC/TSA"/>
</dbReference>
<evidence type="ECO:0000256" key="2">
    <source>
        <dbReference type="ARBA" id="ARBA00022748"/>
    </source>
</evidence>
<proteinExistence type="predicted"/>
<evidence type="ECO:0000259" key="6">
    <source>
        <dbReference type="PROSITE" id="PS51352"/>
    </source>
</evidence>
<organism evidence="7 8">
    <name type="scientific">Parasphingopyxis lamellibrachiae</name>
    <dbReference type="NCBI Taxonomy" id="680125"/>
    <lineage>
        <taxon>Bacteria</taxon>
        <taxon>Pseudomonadati</taxon>
        <taxon>Pseudomonadota</taxon>
        <taxon>Alphaproteobacteria</taxon>
        <taxon>Sphingomonadales</taxon>
        <taxon>Sphingomonadaceae</taxon>
        <taxon>Parasphingopyxis</taxon>
    </lineage>
</organism>
<dbReference type="InterPro" id="IPR050553">
    <property type="entry name" value="Thioredoxin_ResA/DsbE_sf"/>
</dbReference>
<dbReference type="GO" id="GO:0016491">
    <property type="term" value="F:oxidoreductase activity"/>
    <property type="evidence" value="ECO:0007669"/>
    <property type="project" value="InterPro"/>
</dbReference>
<dbReference type="EMBL" id="QRDP01000004">
    <property type="protein sequence ID" value="RED17195.1"/>
    <property type="molecule type" value="Genomic_DNA"/>
</dbReference>
<dbReference type="GO" id="GO:0016853">
    <property type="term" value="F:isomerase activity"/>
    <property type="evidence" value="ECO:0007669"/>
    <property type="project" value="UniProtKB-KW"/>
</dbReference>
<evidence type="ECO:0000256" key="3">
    <source>
        <dbReference type="ARBA" id="ARBA00023157"/>
    </source>
</evidence>
<dbReference type="Pfam" id="PF00578">
    <property type="entry name" value="AhpC-TSA"/>
    <property type="match status" value="1"/>
</dbReference>
<feature type="signal peptide" evidence="5">
    <location>
        <begin position="1"/>
        <end position="16"/>
    </location>
</feature>
<dbReference type="GO" id="GO:0030313">
    <property type="term" value="C:cell envelope"/>
    <property type="evidence" value="ECO:0007669"/>
    <property type="project" value="UniProtKB-SubCell"/>
</dbReference>
<keyword evidence="3" id="KW-1015">Disulfide bond</keyword>
<dbReference type="CDD" id="cd02966">
    <property type="entry name" value="TlpA_like_family"/>
    <property type="match status" value="1"/>
</dbReference>
<name>A0A3D9FHC9_9SPHN</name>
<dbReference type="InterPro" id="IPR036249">
    <property type="entry name" value="Thioredoxin-like_sf"/>
</dbReference>
<dbReference type="RefSeq" id="WP_245953828.1">
    <property type="nucleotide sequence ID" value="NZ_QRDP01000004.1"/>
</dbReference>
<dbReference type="InterPro" id="IPR013766">
    <property type="entry name" value="Thioredoxin_domain"/>
</dbReference>
<dbReference type="PANTHER" id="PTHR42852">
    <property type="entry name" value="THIOL:DISULFIDE INTERCHANGE PROTEIN DSBE"/>
    <property type="match status" value="1"/>
</dbReference>
<dbReference type="PROSITE" id="PS51352">
    <property type="entry name" value="THIOREDOXIN_2"/>
    <property type="match status" value="1"/>
</dbReference>
<protein>
    <submittedName>
        <fullName evidence="7">Thiol-disulfide isomerase/thioredoxin</fullName>
    </submittedName>
</protein>
<keyword evidence="7" id="KW-0413">Isomerase</keyword>
<dbReference type="Gene3D" id="3.40.30.10">
    <property type="entry name" value="Glutaredoxin"/>
    <property type="match status" value="1"/>
</dbReference>
<gene>
    <name evidence="7" type="ORF">DFR46_2234</name>
</gene>
<accession>A0A3D9FHC9</accession>